<gene>
    <name evidence="2" type="ORF">QBC46DRAFT_342633</name>
</gene>
<reference evidence="3" key="1">
    <citation type="journal article" date="2023" name="Mol. Phylogenet. Evol.">
        <title>Genome-scale phylogeny and comparative genomics of the fungal order Sordariales.</title>
        <authorList>
            <person name="Hensen N."/>
            <person name="Bonometti L."/>
            <person name="Westerberg I."/>
            <person name="Brannstrom I.O."/>
            <person name="Guillou S."/>
            <person name="Cros-Aarteil S."/>
            <person name="Calhoun S."/>
            <person name="Haridas S."/>
            <person name="Kuo A."/>
            <person name="Mondo S."/>
            <person name="Pangilinan J."/>
            <person name="Riley R."/>
            <person name="LaButti K."/>
            <person name="Andreopoulos B."/>
            <person name="Lipzen A."/>
            <person name="Chen C."/>
            <person name="Yan M."/>
            <person name="Daum C."/>
            <person name="Ng V."/>
            <person name="Clum A."/>
            <person name="Steindorff A."/>
            <person name="Ohm R.A."/>
            <person name="Martin F."/>
            <person name="Silar P."/>
            <person name="Natvig D.O."/>
            <person name="Lalanne C."/>
            <person name="Gautier V."/>
            <person name="Ament-Velasquez S.L."/>
            <person name="Kruys A."/>
            <person name="Hutchinson M.I."/>
            <person name="Powell A.J."/>
            <person name="Barry K."/>
            <person name="Miller A.N."/>
            <person name="Grigoriev I.V."/>
            <person name="Debuchy R."/>
            <person name="Gladieux P."/>
            <person name="Hiltunen Thoren M."/>
            <person name="Johannesson H."/>
        </authorList>
    </citation>
    <scope>NUCLEOTIDE SEQUENCE [LARGE SCALE GENOMIC DNA]</scope>
    <source>
        <strain evidence="3">CBS 340.73</strain>
    </source>
</reference>
<sequence length="189" mass="21022">MLFKTIIAISALLPGVTQAFRFTAPIEDGIYAIRRDDSGQEYPVYLGPLNATLPLDLGPVNNTLPRKPKPKRQFRVENGSFPPGPAMTKIDCTGNGMVKEDWEAAMSALEDYCKEGRRYYDAKMAFSKGDVLAYTCDYFGGETCTEAEARKAFERIRGKCGAQTSGWFNYYGRKTYGVENQPASFCGNM</sequence>
<accession>A0AAN6S450</accession>
<comment type="caution">
    <text evidence="2">The sequence shown here is derived from an EMBL/GenBank/DDBJ whole genome shotgun (WGS) entry which is preliminary data.</text>
</comment>
<evidence type="ECO:0000313" key="3">
    <source>
        <dbReference type="Proteomes" id="UP001303473"/>
    </source>
</evidence>
<name>A0AAN6S450_9PEZI</name>
<protein>
    <submittedName>
        <fullName evidence="2">Uncharacterized protein</fullName>
    </submittedName>
</protein>
<evidence type="ECO:0000313" key="2">
    <source>
        <dbReference type="EMBL" id="KAK3939303.1"/>
    </source>
</evidence>
<evidence type="ECO:0000256" key="1">
    <source>
        <dbReference type="SAM" id="SignalP"/>
    </source>
</evidence>
<proteinExistence type="predicted"/>
<keyword evidence="1" id="KW-0732">Signal</keyword>
<keyword evidence="3" id="KW-1185">Reference proteome</keyword>
<dbReference type="EMBL" id="MU853813">
    <property type="protein sequence ID" value="KAK3939303.1"/>
    <property type="molecule type" value="Genomic_DNA"/>
</dbReference>
<dbReference type="Proteomes" id="UP001303473">
    <property type="component" value="Unassembled WGS sequence"/>
</dbReference>
<organism evidence="2 3">
    <name type="scientific">Diplogelasinospora grovesii</name>
    <dbReference type="NCBI Taxonomy" id="303347"/>
    <lineage>
        <taxon>Eukaryota</taxon>
        <taxon>Fungi</taxon>
        <taxon>Dikarya</taxon>
        <taxon>Ascomycota</taxon>
        <taxon>Pezizomycotina</taxon>
        <taxon>Sordariomycetes</taxon>
        <taxon>Sordariomycetidae</taxon>
        <taxon>Sordariales</taxon>
        <taxon>Diplogelasinosporaceae</taxon>
        <taxon>Diplogelasinospora</taxon>
    </lineage>
</organism>
<feature type="signal peptide" evidence="1">
    <location>
        <begin position="1"/>
        <end position="19"/>
    </location>
</feature>
<dbReference type="AlphaFoldDB" id="A0AAN6S450"/>
<feature type="chain" id="PRO_5043015473" evidence="1">
    <location>
        <begin position="20"/>
        <end position="189"/>
    </location>
</feature>